<gene>
    <name evidence="2" type="ORF">GR183_01605</name>
</gene>
<sequence length="246" mass="22790">MYRVGSNSLEGSRKALRTKETGGRKFTARKAVRKTVLLASAASLTFVLASLAGLPSADAQTIFQRMSANRYGVPMECFNNFGFFRLTAENAEICTDFATAAISNLPLADENESRNINGRVVSNNTGGGSGDSGSGGGGNGGSGGGGNGGSGGSGNGGSGGGGNGGSGGGGNGGSGGGGGNGGSGGGGGNGGSGGGGNGGSGAAGNPGNDSPVGNAGEDPGKGGHSADDGNTGKGGGHGRGGVAGKK</sequence>
<protein>
    <recommendedName>
        <fullName evidence="4">Glycine rich protein</fullName>
    </recommendedName>
</protein>
<dbReference type="Proteomes" id="UP000433101">
    <property type="component" value="Unassembled WGS sequence"/>
</dbReference>
<evidence type="ECO:0000313" key="3">
    <source>
        <dbReference type="Proteomes" id="UP000433101"/>
    </source>
</evidence>
<dbReference type="EMBL" id="WUMV01000001">
    <property type="protein sequence ID" value="MXN63586.1"/>
    <property type="molecule type" value="Genomic_DNA"/>
</dbReference>
<name>A0A7X3S606_9HYPH</name>
<comment type="caution">
    <text evidence="2">The sequence shown here is derived from an EMBL/GenBank/DDBJ whole genome shotgun (WGS) entry which is preliminary data.</text>
</comment>
<reference evidence="2 3" key="1">
    <citation type="submission" date="2019-12" db="EMBL/GenBank/DDBJ databases">
        <authorList>
            <person name="Li M."/>
        </authorList>
    </citation>
    <scope>NUCLEOTIDE SEQUENCE [LARGE SCALE GENOMIC DNA]</scope>
    <source>
        <strain evidence="2 3">GBMRC 2046</strain>
    </source>
</reference>
<feature type="compositionally biased region" description="Gly residues" evidence="1">
    <location>
        <begin position="231"/>
        <end position="246"/>
    </location>
</feature>
<dbReference type="PRINTS" id="PR01228">
    <property type="entry name" value="EGGSHELL"/>
</dbReference>
<evidence type="ECO:0000256" key="1">
    <source>
        <dbReference type="SAM" id="MobiDB-lite"/>
    </source>
</evidence>
<evidence type="ECO:0008006" key="4">
    <source>
        <dbReference type="Google" id="ProtNLM"/>
    </source>
</evidence>
<feature type="compositionally biased region" description="Gly residues" evidence="1">
    <location>
        <begin position="125"/>
        <end position="204"/>
    </location>
</feature>
<accession>A0A7X3S606</accession>
<organism evidence="2 3">
    <name type="scientific">Stappia sediminis</name>
    <dbReference type="NCBI Taxonomy" id="2692190"/>
    <lineage>
        <taxon>Bacteria</taxon>
        <taxon>Pseudomonadati</taxon>
        <taxon>Pseudomonadota</taxon>
        <taxon>Alphaproteobacteria</taxon>
        <taxon>Hyphomicrobiales</taxon>
        <taxon>Stappiaceae</taxon>
        <taxon>Stappia</taxon>
    </lineage>
</organism>
<proteinExistence type="predicted"/>
<dbReference type="AlphaFoldDB" id="A0A7X3S606"/>
<feature type="region of interest" description="Disordered" evidence="1">
    <location>
        <begin position="116"/>
        <end position="246"/>
    </location>
</feature>
<evidence type="ECO:0000313" key="2">
    <source>
        <dbReference type="EMBL" id="MXN63586.1"/>
    </source>
</evidence>
<keyword evidence="3" id="KW-1185">Reference proteome</keyword>
<feature type="compositionally biased region" description="Basic and acidic residues" evidence="1">
    <location>
        <begin position="218"/>
        <end position="227"/>
    </location>
</feature>
<dbReference type="RefSeq" id="WP_160773830.1">
    <property type="nucleotide sequence ID" value="NZ_WUMV01000001.1"/>
</dbReference>